<dbReference type="Pfam" id="PF14909">
    <property type="entry name" value="SPATA6"/>
    <property type="match status" value="1"/>
</dbReference>
<dbReference type="GO" id="GO:0120212">
    <property type="term" value="C:sperm head-tail coupling apparatus"/>
    <property type="evidence" value="ECO:0007669"/>
    <property type="project" value="InterPro"/>
</dbReference>
<feature type="compositionally biased region" description="Polar residues" evidence="3">
    <location>
        <begin position="546"/>
        <end position="559"/>
    </location>
</feature>
<evidence type="ECO:0000256" key="3">
    <source>
        <dbReference type="SAM" id="MobiDB-lite"/>
    </source>
</evidence>
<keyword evidence="6" id="KW-1185">Reference proteome</keyword>
<evidence type="ECO:0000259" key="4">
    <source>
        <dbReference type="Pfam" id="PF14909"/>
    </source>
</evidence>
<evidence type="ECO:0000256" key="2">
    <source>
        <dbReference type="ARBA" id="ARBA00022553"/>
    </source>
</evidence>
<accession>A0A6A4JQ53</accession>
<comment type="similarity">
    <text evidence="1">Belongs to the SPATA6 family.</text>
</comment>
<organism evidence="5 6">
    <name type="scientific">Apolygus lucorum</name>
    <name type="common">Small green plant bug</name>
    <name type="synonym">Lygocoris lucorum</name>
    <dbReference type="NCBI Taxonomy" id="248454"/>
    <lineage>
        <taxon>Eukaryota</taxon>
        <taxon>Metazoa</taxon>
        <taxon>Ecdysozoa</taxon>
        <taxon>Arthropoda</taxon>
        <taxon>Hexapoda</taxon>
        <taxon>Insecta</taxon>
        <taxon>Pterygota</taxon>
        <taxon>Neoptera</taxon>
        <taxon>Paraneoptera</taxon>
        <taxon>Hemiptera</taxon>
        <taxon>Heteroptera</taxon>
        <taxon>Panheteroptera</taxon>
        <taxon>Cimicomorpha</taxon>
        <taxon>Miridae</taxon>
        <taxon>Mirini</taxon>
        <taxon>Apolygus</taxon>
    </lineage>
</organism>
<feature type="region of interest" description="Disordered" evidence="3">
    <location>
        <begin position="487"/>
        <end position="722"/>
    </location>
</feature>
<dbReference type="PANTHER" id="PTHR16435">
    <property type="entry name" value="SPERMATOGENESIS-ASSOCIATED PROTEIN 6 SPATA6"/>
    <property type="match status" value="1"/>
</dbReference>
<dbReference type="GO" id="GO:0032027">
    <property type="term" value="F:myosin light chain binding"/>
    <property type="evidence" value="ECO:0007669"/>
    <property type="project" value="InterPro"/>
</dbReference>
<proteinExistence type="inferred from homology"/>
<feature type="region of interest" description="Disordered" evidence="3">
    <location>
        <begin position="210"/>
        <end position="292"/>
    </location>
</feature>
<feature type="compositionally biased region" description="Basic and acidic residues" evidence="3">
    <location>
        <begin position="505"/>
        <end position="518"/>
    </location>
</feature>
<evidence type="ECO:0000313" key="6">
    <source>
        <dbReference type="Proteomes" id="UP000466442"/>
    </source>
</evidence>
<feature type="domain" description="Spermatogenesis-associated protein 6 N-terminal" evidence="4">
    <location>
        <begin position="10"/>
        <end position="150"/>
    </location>
</feature>
<feature type="compositionally biased region" description="Basic and acidic residues" evidence="3">
    <location>
        <begin position="528"/>
        <end position="541"/>
    </location>
</feature>
<feature type="compositionally biased region" description="Basic and acidic residues" evidence="3">
    <location>
        <begin position="560"/>
        <end position="581"/>
    </location>
</feature>
<dbReference type="Proteomes" id="UP000466442">
    <property type="component" value="Unassembled WGS sequence"/>
</dbReference>
<sequence>MSKLYNVSIYLDINTVSCPGVWLCPKGKAFLKICLFGVSDLTKEVDPFFPLIFKERFHFQKVFKNINSVYELHDKLGRSIISLELLQCPIGSAGCVKLALFNALLSDILHPYTTCFSKPLHTSGLELLFTTCKVFPGIIAPKADVSTKVMVTDTLGGGRSVKVLEMRSRAVDDEKKRQNKVCHTKNNTNCRCFQTKDDPIKNILIEAHHPEESAESEGSLGTAPNRVKQSGRGRVDLNELDRMGDANARSATGDPYNRNRVSRVGRGEGSVLSDLRQNGRRKDEHHKRETIRQRTDMGDVGEGTSLVSREEGVHNIDVNTLTTAPDDHASDGQNFISKNEKKSREDRRYLQDMFGAMTPYYGGPEEPVLGRDNVDRRRGKGDLRQQKKREDKYEMKKMTSCEKFLQEHDFEEIKRTNDKLLRERYFRCYKERHGDKEAPSYDNLEEMSSLMNIDENEIGRVPQKSTKDKECGECTCLKSYKKKLKKKRKDSRNLQHRAFPYGDNYGKEEDGVGIRQEFEGGAMPPRFGYEERFEGRREPPQRVRSRSNVELYSQQMSQRQDNKKIRDPNYNKDQREWKPRDLQGGAETLPRSGYREQSREYHEPSQFGSVKPFGRTSNAARPTSVPKTQEDRVRSNDWARASRQYEPDLGEIHTPKTPKTQPESRNIDDRNRRDDRPTVPSDRADTVPRAYNQPARPTYEHERKQPEIQPVSSESEESSSGEECKCSLCKNYQETYKPKTHPCPRFRKTAGTFAKLRQSKSNTGPKKVIPSRRSTITKTYKGASKKLKTNSEDHNECGFANCDTLDHDFIGNKKDIRKFYGSN</sequence>
<dbReference type="EMBL" id="WIXP02000006">
    <property type="protein sequence ID" value="KAF6209787.1"/>
    <property type="molecule type" value="Genomic_DNA"/>
</dbReference>
<dbReference type="OrthoDB" id="5963614at2759"/>
<feature type="compositionally biased region" description="Basic and acidic residues" evidence="3">
    <location>
        <begin position="593"/>
        <end position="603"/>
    </location>
</feature>
<feature type="region of interest" description="Disordered" evidence="3">
    <location>
        <begin position="356"/>
        <end position="392"/>
    </location>
</feature>
<protein>
    <recommendedName>
        <fullName evidence="4">Spermatogenesis-associated protein 6 N-terminal domain-containing protein</fullName>
    </recommendedName>
</protein>
<dbReference type="GO" id="GO:0007283">
    <property type="term" value="P:spermatogenesis"/>
    <property type="evidence" value="ECO:0007669"/>
    <property type="project" value="InterPro"/>
</dbReference>
<feature type="compositionally biased region" description="Basic and acidic residues" evidence="3">
    <location>
        <begin position="628"/>
        <end position="637"/>
    </location>
</feature>
<keyword evidence="2" id="KW-0597">Phosphoprotein</keyword>
<feature type="region of interest" description="Disordered" evidence="3">
    <location>
        <begin position="321"/>
        <end position="344"/>
    </location>
</feature>
<reference evidence="5" key="1">
    <citation type="journal article" date="2021" name="Mol. Ecol. Resour.">
        <title>Apolygus lucorum genome provides insights into omnivorousness and mesophyll feeding.</title>
        <authorList>
            <person name="Liu Y."/>
            <person name="Liu H."/>
            <person name="Wang H."/>
            <person name="Huang T."/>
            <person name="Liu B."/>
            <person name="Yang B."/>
            <person name="Yin L."/>
            <person name="Li B."/>
            <person name="Zhang Y."/>
            <person name="Zhang S."/>
            <person name="Jiang F."/>
            <person name="Zhang X."/>
            <person name="Ren Y."/>
            <person name="Wang B."/>
            <person name="Wang S."/>
            <person name="Lu Y."/>
            <person name="Wu K."/>
            <person name="Fan W."/>
            <person name="Wang G."/>
        </authorList>
    </citation>
    <scope>NUCLEOTIDE SEQUENCE</scope>
    <source>
        <strain evidence="5">12Hb</strain>
    </source>
</reference>
<feature type="compositionally biased region" description="Basic and acidic residues" evidence="3">
    <location>
        <begin position="280"/>
        <end position="292"/>
    </location>
</feature>
<dbReference type="InterPro" id="IPR042769">
    <property type="entry name" value="SPATA6_fam"/>
</dbReference>
<dbReference type="AlphaFoldDB" id="A0A6A4JQ53"/>
<feature type="compositionally biased region" description="Polar residues" evidence="3">
    <location>
        <begin position="615"/>
        <end position="627"/>
    </location>
</feature>
<dbReference type="PANTHER" id="PTHR16435:SF6">
    <property type="entry name" value="IP09370P"/>
    <property type="match status" value="1"/>
</dbReference>
<comment type="caution">
    <text evidence="5">The sequence shown here is derived from an EMBL/GenBank/DDBJ whole genome shotgun (WGS) entry which is preliminary data.</text>
</comment>
<feature type="compositionally biased region" description="Basic and acidic residues" evidence="3">
    <location>
        <begin position="665"/>
        <end position="686"/>
    </location>
</feature>
<dbReference type="InterPro" id="IPR032732">
    <property type="entry name" value="SPATA6_N"/>
</dbReference>
<feature type="compositionally biased region" description="Basic and acidic residues" evidence="3">
    <location>
        <begin position="368"/>
        <end position="392"/>
    </location>
</feature>
<feature type="compositionally biased region" description="Basic and acidic residues" evidence="3">
    <location>
        <begin position="233"/>
        <end position="244"/>
    </location>
</feature>
<evidence type="ECO:0000256" key="1">
    <source>
        <dbReference type="ARBA" id="ARBA00006215"/>
    </source>
</evidence>
<gene>
    <name evidence="5" type="ORF">GE061_015537</name>
</gene>
<evidence type="ECO:0000313" key="5">
    <source>
        <dbReference type="EMBL" id="KAF6209787.1"/>
    </source>
</evidence>
<name>A0A6A4JQ53_APOLU</name>
<feature type="compositionally biased region" description="Basic and acidic residues" evidence="3">
    <location>
        <begin position="643"/>
        <end position="654"/>
    </location>
</feature>